<reference evidence="3 5" key="2">
    <citation type="submission" date="2020-05" db="EMBL/GenBank/DDBJ databases">
        <authorList>
            <person name="Campoy J."/>
            <person name="Schneeberger K."/>
            <person name="Spophaly S."/>
        </authorList>
    </citation>
    <scope>NUCLEOTIDE SEQUENCE [LARGE SCALE GENOMIC DNA]</scope>
    <source>
        <strain evidence="3">PruArmRojPasFocal</strain>
    </source>
</reference>
<accession>A0A6J5UP47</accession>
<sequence>MSNTKRRGDQYVVDLDNHTCSCRKWDLLGIPVLMELLPYITKELWEKTKTTIKPPAYTRQPGRPRKGKGRPRKIPNQDPAVVAEEAKAVARARRKLAYARANAAAIAKKAALNAS</sequence>
<dbReference type="GO" id="GO:0008270">
    <property type="term" value="F:zinc ion binding"/>
    <property type="evidence" value="ECO:0007669"/>
    <property type="project" value="InterPro"/>
</dbReference>
<evidence type="ECO:0000313" key="4">
    <source>
        <dbReference type="EMBL" id="CAB4308816.1"/>
    </source>
</evidence>
<dbReference type="Pfam" id="PF04434">
    <property type="entry name" value="SWIM"/>
    <property type="match status" value="1"/>
</dbReference>
<feature type="domain" description="SWIM-type" evidence="2">
    <location>
        <begin position="11"/>
        <end position="31"/>
    </location>
</feature>
<organism evidence="3 5">
    <name type="scientific">Prunus armeniaca</name>
    <name type="common">Apricot</name>
    <name type="synonym">Armeniaca vulgaris</name>
    <dbReference type="NCBI Taxonomy" id="36596"/>
    <lineage>
        <taxon>Eukaryota</taxon>
        <taxon>Viridiplantae</taxon>
        <taxon>Streptophyta</taxon>
        <taxon>Embryophyta</taxon>
        <taxon>Tracheophyta</taxon>
        <taxon>Spermatophyta</taxon>
        <taxon>Magnoliopsida</taxon>
        <taxon>eudicotyledons</taxon>
        <taxon>Gunneridae</taxon>
        <taxon>Pentapetalae</taxon>
        <taxon>rosids</taxon>
        <taxon>fabids</taxon>
        <taxon>Rosales</taxon>
        <taxon>Rosaceae</taxon>
        <taxon>Amygdaloideae</taxon>
        <taxon>Amygdaleae</taxon>
        <taxon>Prunus</taxon>
    </lineage>
</organism>
<evidence type="ECO:0000313" key="5">
    <source>
        <dbReference type="Proteomes" id="UP000507222"/>
    </source>
</evidence>
<dbReference type="InterPro" id="IPR007527">
    <property type="entry name" value="Znf_SWIM"/>
</dbReference>
<dbReference type="EMBL" id="CAEKKB010000004">
    <property type="protein sequence ID" value="CAB4308816.1"/>
    <property type="molecule type" value="Genomic_DNA"/>
</dbReference>
<gene>
    <name evidence="3" type="ORF">CURHAP_LOCUS29043</name>
    <name evidence="4" type="ORF">ORAREDHAP_LOCUS28869</name>
</gene>
<feature type="compositionally biased region" description="Basic residues" evidence="1">
    <location>
        <begin position="62"/>
        <end position="73"/>
    </location>
</feature>
<proteinExistence type="predicted"/>
<dbReference type="EMBL" id="CAEKDK010000004">
    <property type="protein sequence ID" value="CAB4278330.1"/>
    <property type="molecule type" value="Genomic_DNA"/>
</dbReference>
<reference evidence="6" key="1">
    <citation type="journal article" date="2020" name="Genome Biol.">
        <title>Gamete binning: chromosome-level and haplotype-resolved genome assembly enabled by high-throughput single-cell sequencing of gamete genomes.</title>
        <authorList>
            <person name="Campoy J.A."/>
            <person name="Sun H."/>
            <person name="Goel M."/>
            <person name="Jiao W.-B."/>
            <person name="Folz-Donahue K."/>
            <person name="Wang N."/>
            <person name="Rubio M."/>
            <person name="Liu C."/>
            <person name="Kukat C."/>
            <person name="Ruiz D."/>
            <person name="Huettel B."/>
            <person name="Schneeberger K."/>
        </authorList>
    </citation>
    <scope>NUCLEOTIDE SEQUENCE [LARGE SCALE GENOMIC DNA]</scope>
    <source>
        <strain evidence="6">cv. Rojo Pasion</strain>
    </source>
</reference>
<dbReference type="AlphaFoldDB" id="A0A6J5UP47"/>
<evidence type="ECO:0000259" key="2">
    <source>
        <dbReference type="Pfam" id="PF04434"/>
    </source>
</evidence>
<evidence type="ECO:0000313" key="6">
    <source>
        <dbReference type="Proteomes" id="UP000507245"/>
    </source>
</evidence>
<protein>
    <recommendedName>
        <fullName evidence="2">SWIM-type domain-containing protein</fullName>
    </recommendedName>
</protein>
<dbReference type="Proteomes" id="UP000507222">
    <property type="component" value="Unassembled WGS sequence"/>
</dbReference>
<feature type="region of interest" description="Disordered" evidence="1">
    <location>
        <begin position="50"/>
        <end position="80"/>
    </location>
</feature>
<evidence type="ECO:0000256" key="1">
    <source>
        <dbReference type="SAM" id="MobiDB-lite"/>
    </source>
</evidence>
<dbReference type="Proteomes" id="UP000507245">
    <property type="component" value="Unassembled WGS sequence"/>
</dbReference>
<evidence type="ECO:0000313" key="3">
    <source>
        <dbReference type="EMBL" id="CAB4278330.1"/>
    </source>
</evidence>
<name>A0A6J5UP47_PRUAR</name>
<keyword evidence="6" id="KW-1185">Reference proteome</keyword>